<evidence type="ECO:0000256" key="6">
    <source>
        <dbReference type="ARBA" id="ARBA00039385"/>
    </source>
</evidence>
<dbReference type="Gene3D" id="1.10.287.2900">
    <property type="match status" value="1"/>
</dbReference>
<proteinExistence type="inferred from homology"/>
<organism evidence="9 10">
    <name type="scientific">Malassezia vespertilionis</name>
    <dbReference type="NCBI Taxonomy" id="2020962"/>
    <lineage>
        <taxon>Eukaryota</taxon>
        <taxon>Fungi</taxon>
        <taxon>Dikarya</taxon>
        <taxon>Basidiomycota</taxon>
        <taxon>Ustilaginomycotina</taxon>
        <taxon>Malasseziomycetes</taxon>
        <taxon>Malasseziales</taxon>
        <taxon>Malasseziaceae</taxon>
        <taxon>Malassezia</taxon>
    </lineage>
</organism>
<dbReference type="InterPro" id="IPR009069">
    <property type="entry name" value="Cys_alpha_HP_mot_SF"/>
</dbReference>
<comment type="subcellular location">
    <subcellularLocation>
        <location evidence="1">Cytoplasm</location>
    </subcellularLocation>
</comment>
<evidence type="ECO:0000256" key="4">
    <source>
        <dbReference type="ARBA" id="ARBA00037279"/>
    </source>
</evidence>
<feature type="domain" description="CHCH" evidence="8">
    <location>
        <begin position="30"/>
        <end position="63"/>
    </location>
</feature>
<dbReference type="STRING" id="2020962.A0A2N1J8T0"/>
<evidence type="ECO:0000256" key="2">
    <source>
        <dbReference type="ARBA" id="ARBA00022490"/>
    </source>
</evidence>
<reference evidence="9 10" key="1">
    <citation type="submission" date="2017-10" db="EMBL/GenBank/DDBJ databases">
        <title>A novel species of cold-tolerant Malassezia isolated from bats.</title>
        <authorList>
            <person name="Lorch J.M."/>
            <person name="Palmer J.M."/>
            <person name="Vanderwolf K.J."/>
            <person name="Schmidt K.Z."/>
            <person name="Verant M.L."/>
            <person name="Weller T.J."/>
            <person name="Blehert D.S."/>
        </authorList>
    </citation>
    <scope>NUCLEOTIDE SEQUENCE [LARGE SCALE GENOMIC DNA]</scope>
    <source>
        <strain evidence="9 10">NWHC:44797-103</strain>
    </source>
</reference>
<feature type="compositionally biased region" description="Basic and acidic residues" evidence="7">
    <location>
        <begin position="82"/>
        <end position="97"/>
    </location>
</feature>
<dbReference type="InterPro" id="IPR010625">
    <property type="entry name" value="CHCH"/>
</dbReference>
<sequence>MSFGRPASFTNFQVLPPERGSFPLDHFGDCTTQMRAYMACLKENKNNNGACRHLSKAYLKCRMDNQLMEVESMENLGFGDLEPPKEPAPEQAKDRLL</sequence>
<dbReference type="PANTHER" id="PTHR21107:SF2">
    <property type="entry name" value="CYTOCHROME C OXIDASE ASSEMBLY PROTEIN COX19"/>
    <property type="match status" value="1"/>
</dbReference>
<dbReference type="Pfam" id="PF06747">
    <property type="entry name" value="CHCH"/>
    <property type="match status" value="1"/>
</dbReference>
<comment type="similarity">
    <text evidence="5">Belongs to the COX19 family.</text>
</comment>
<dbReference type="GO" id="GO:0033617">
    <property type="term" value="P:mitochondrial respiratory chain complex IV assembly"/>
    <property type="evidence" value="ECO:0007669"/>
    <property type="project" value="TreeGrafter"/>
</dbReference>
<evidence type="ECO:0000313" key="10">
    <source>
        <dbReference type="Proteomes" id="UP000232875"/>
    </source>
</evidence>
<accession>A0A2N1J8T0</accession>
<protein>
    <recommendedName>
        <fullName evidence="6">Cytochrome c oxidase assembly protein COX19</fullName>
    </recommendedName>
</protein>
<dbReference type="GO" id="GO:0005758">
    <property type="term" value="C:mitochondrial intermembrane space"/>
    <property type="evidence" value="ECO:0007669"/>
    <property type="project" value="TreeGrafter"/>
</dbReference>
<name>A0A2N1J8T0_9BASI</name>
<evidence type="ECO:0000256" key="7">
    <source>
        <dbReference type="SAM" id="MobiDB-lite"/>
    </source>
</evidence>
<dbReference type="PROSITE" id="PS51808">
    <property type="entry name" value="CHCH"/>
    <property type="match status" value="1"/>
</dbReference>
<dbReference type="PANTHER" id="PTHR21107">
    <property type="entry name" value="CYTOCHROME C OXIDASE ASSEMBLY PROTEIN COX19"/>
    <property type="match status" value="1"/>
</dbReference>
<keyword evidence="3" id="KW-1015">Disulfide bond</keyword>
<evidence type="ECO:0000256" key="1">
    <source>
        <dbReference type="ARBA" id="ARBA00004496"/>
    </source>
</evidence>
<keyword evidence="10" id="KW-1185">Reference proteome</keyword>
<keyword evidence="2" id="KW-0963">Cytoplasm</keyword>
<dbReference type="EMBL" id="KZ454993">
    <property type="protein sequence ID" value="PKI82959.1"/>
    <property type="molecule type" value="Genomic_DNA"/>
</dbReference>
<dbReference type="AlphaFoldDB" id="A0A2N1J8T0"/>
<dbReference type="OrthoDB" id="268594at2759"/>
<dbReference type="Proteomes" id="UP000232875">
    <property type="component" value="Unassembled WGS sequence"/>
</dbReference>
<evidence type="ECO:0000259" key="8">
    <source>
        <dbReference type="Pfam" id="PF06747"/>
    </source>
</evidence>
<gene>
    <name evidence="9" type="primary">COX19</name>
    <name evidence="9" type="ORF">MVES_003146</name>
</gene>
<dbReference type="SUPFAM" id="SSF47072">
    <property type="entry name" value="Cysteine alpha-hairpin motif"/>
    <property type="match status" value="1"/>
</dbReference>
<evidence type="ECO:0000256" key="5">
    <source>
        <dbReference type="ARBA" id="ARBA00038223"/>
    </source>
</evidence>
<evidence type="ECO:0000256" key="3">
    <source>
        <dbReference type="ARBA" id="ARBA00023157"/>
    </source>
</evidence>
<feature type="region of interest" description="Disordered" evidence="7">
    <location>
        <begin position="75"/>
        <end position="97"/>
    </location>
</feature>
<dbReference type="InterPro" id="IPR051383">
    <property type="entry name" value="COX19"/>
</dbReference>
<evidence type="ECO:0000313" key="9">
    <source>
        <dbReference type="EMBL" id="PKI82959.1"/>
    </source>
</evidence>
<comment type="function">
    <text evidence="4">Required for the assembly of mitochondrial cytochrome c oxidase.</text>
</comment>